<dbReference type="GO" id="GO:0003676">
    <property type="term" value="F:nucleic acid binding"/>
    <property type="evidence" value="ECO:0007669"/>
    <property type="project" value="InterPro"/>
</dbReference>
<protein>
    <submittedName>
        <fullName evidence="3">16S rRNA (Guanine(966)-N(2))-methyltransferase RsmD</fullName>
    </submittedName>
</protein>
<dbReference type="Gene3D" id="3.40.50.150">
    <property type="entry name" value="Vaccinia Virus protein VP39"/>
    <property type="match status" value="1"/>
</dbReference>
<dbReference type="OrthoDB" id="9803017at2"/>
<dbReference type="PIRSF" id="PIRSF004553">
    <property type="entry name" value="CHP00095"/>
    <property type="match status" value="1"/>
</dbReference>
<reference evidence="3 4" key="1">
    <citation type="submission" date="2016-10" db="EMBL/GenBank/DDBJ databases">
        <authorList>
            <person name="Varghese N."/>
            <person name="Submissions S."/>
        </authorList>
    </citation>
    <scope>NUCLEOTIDE SEQUENCE [LARGE SCALE GENOMIC DNA]</scope>
    <source>
        <strain evidence="3 4">DSM 11449</strain>
    </source>
</reference>
<dbReference type="Proteomes" id="UP000182771">
    <property type="component" value="Unassembled WGS sequence"/>
</dbReference>
<keyword evidence="4" id="KW-1185">Reference proteome</keyword>
<evidence type="ECO:0000256" key="2">
    <source>
        <dbReference type="ARBA" id="ARBA00022679"/>
    </source>
</evidence>
<proteinExistence type="predicted"/>
<dbReference type="GO" id="GO:0008168">
    <property type="term" value="F:methyltransferase activity"/>
    <property type="evidence" value="ECO:0007669"/>
    <property type="project" value="UniProtKB-KW"/>
</dbReference>
<dbReference type="PROSITE" id="PS00092">
    <property type="entry name" value="N6_MTASE"/>
    <property type="match status" value="1"/>
</dbReference>
<dbReference type="PANTHER" id="PTHR43542">
    <property type="entry name" value="METHYLTRANSFERASE"/>
    <property type="match status" value="1"/>
</dbReference>
<dbReference type="InterPro" id="IPR029063">
    <property type="entry name" value="SAM-dependent_MTases_sf"/>
</dbReference>
<sequence length="179" mass="20370">MRIISGTHRGKQLIAPKTLPVRPTTDFAKESLFNILNNYFFLDSIKVLDLFAGTGNISYEFGSRGCPEITAVDSHPACVQYIRKTAEALAYPIEVVKSDVFTYLDRSLSQYDVIFADPPYDIEPDSLERLIETVFERNLLSEDGLLIVEHSSKVHLEEDPHFQEERRYGGTTFSIFNND</sequence>
<name>A0A1H2WX36_9FLAO</name>
<evidence type="ECO:0000256" key="1">
    <source>
        <dbReference type="ARBA" id="ARBA00022603"/>
    </source>
</evidence>
<dbReference type="CDD" id="cd02440">
    <property type="entry name" value="AdoMet_MTases"/>
    <property type="match status" value="1"/>
</dbReference>
<dbReference type="AlphaFoldDB" id="A0A1H2WX36"/>
<dbReference type="InterPro" id="IPR002052">
    <property type="entry name" value="DNA_methylase_N6_adenine_CS"/>
</dbReference>
<accession>A0A1H2WX36</accession>
<dbReference type="GO" id="GO:0031167">
    <property type="term" value="P:rRNA methylation"/>
    <property type="evidence" value="ECO:0007669"/>
    <property type="project" value="InterPro"/>
</dbReference>
<comment type="caution">
    <text evidence="3">The sequence shown here is derived from an EMBL/GenBank/DDBJ whole genome shotgun (WGS) entry which is preliminary data.</text>
</comment>
<dbReference type="InterPro" id="IPR004398">
    <property type="entry name" value="RNA_MeTrfase_RsmD"/>
</dbReference>
<dbReference type="Pfam" id="PF03602">
    <property type="entry name" value="Cons_hypoth95"/>
    <property type="match status" value="1"/>
</dbReference>
<dbReference type="EMBL" id="FNND01000004">
    <property type="protein sequence ID" value="SDW85131.1"/>
    <property type="molecule type" value="Genomic_DNA"/>
</dbReference>
<organism evidence="3 4">
    <name type="scientific">Capnocytophaga granulosa</name>
    <dbReference type="NCBI Taxonomy" id="45242"/>
    <lineage>
        <taxon>Bacteria</taxon>
        <taxon>Pseudomonadati</taxon>
        <taxon>Bacteroidota</taxon>
        <taxon>Flavobacteriia</taxon>
        <taxon>Flavobacteriales</taxon>
        <taxon>Flavobacteriaceae</taxon>
        <taxon>Capnocytophaga</taxon>
    </lineage>
</organism>
<evidence type="ECO:0000313" key="3">
    <source>
        <dbReference type="EMBL" id="SDW85131.1"/>
    </source>
</evidence>
<dbReference type="PANTHER" id="PTHR43542:SF1">
    <property type="entry name" value="METHYLTRANSFERASE"/>
    <property type="match status" value="1"/>
</dbReference>
<evidence type="ECO:0000313" key="4">
    <source>
        <dbReference type="Proteomes" id="UP000182771"/>
    </source>
</evidence>
<dbReference type="SUPFAM" id="SSF53335">
    <property type="entry name" value="S-adenosyl-L-methionine-dependent methyltransferases"/>
    <property type="match status" value="1"/>
</dbReference>
<keyword evidence="2 3" id="KW-0808">Transferase</keyword>
<dbReference type="GeneID" id="85017243"/>
<keyword evidence="1 3" id="KW-0489">Methyltransferase</keyword>
<dbReference type="RefSeq" id="WP_016420847.1">
    <property type="nucleotide sequence ID" value="NZ_CBDFAJ010000124.1"/>
</dbReference>
<gene>
    <name evidence="3" type="ORF">SAMN05444420_104236</name>
</gene>